<name>A0AA38M553_9CUCU</name>
<dbReference type="InterPro" id="IPR010562">
    <property type="entry name" value="Haemolymph_juvenile_hormone-bd"/>
</dbReference>
<evidence type="ECO:0000313" key="3">
    <source>
        <dbReference type="Proteomes" id="UP001168821"/>
    </source>
</evidence>
<comment type="caution">
    <text evidence="2">The sequence shown here is derived from an EMBL/GenBank/DDBJ whole genome shotgun (WGS) entry which is preliminary data.</text>
</comment>
<dbReference type="Pfam" id="PF06585">
    <property type="entry name" value="JHBP"/>
    <property type="match status" value="1"/>
</dbReference>
<dbReference type="InterPro" id="IPR038606">
    <property type="entry name" value="To_sf"/>
</dbReference>
<proteinExistence type="predicted"/>
<feature type="signal peptide" evidence="1">
    <location>
        <begin position="1"/>
        <end position="19"/>
    </location>
</feature>
<gene>
    <name evidence="2" type="ORF">Zmor_026130</name>
</gene>
<protein>
    <recommendedName>
        <fullName evidence="4">Circadian clock-controlled protein</fullName>
    </recommendedName>
</protein>
<sequence length="249" mass="28167">MKTTIVSVCVLTILSFSYCAQLPPSFEKCNIKHLDFEKCLSDAIHDAIKQLKDPIPGLRLPSIEPFKLETTKLEIGNSTDSLQQIWKNITVEGLSKPAATNARWTNGSVITLDLEVSYDQKLLFTTDYQAHGAVLLLPVHVFCSYSCEFVTGGTIKITYKIEQPEKSNGYFQLISTKVLLVPKKVKFTYHDFFESRRLTDAMNAEINRNWKASWNFIAHFLGIYDACFDGLLRSVLEKVPADQIFDGLD</sequence>
<evidence type="ECO:0000256" key="1">
    <source>
        <dbReference type="SAM" id="SignalP"/>
    </source>
</evidence>
<organism evidence="2 3">
    <name type="scientific">Zophobas morio</name>
    <dbReference type="NCBI Taxonomy" id="2755281"/>
    <lineage>
        <taxon>Eukaryota</taxon>
        <taxon>Metazoa</taxon>
        <taxon>Ecdysozoa</taxon>
        <taxon>Arthropoda</taxon>
        <taxon>Hexapoda</taxon>
        <taxon>Insecta</taxon>
        <taxon>Pterygota</taxon>
        <taxon>Neoptera</taxon>
        <taxon>Endopterygota</taxon>
        <taxon>Coleoptera</taxon>
        <taxon>Polyphaga</taxon>
        <taxon>Cucujiformia</taxon>
        <taxon>Tenebrionidae</taxon>
        <taxon>Zophobas</taxon>
    </lineage>
</organism>
<evidence type="ECO:0000313" key="2">
    <source>
        <dbReference type="EMBL" id="KAJ3643419.1"/>
    </source>
</evidence>
<dbReference type="Gene3D" id="3.15.10.30">
    <property type="entry name" value="Haemolymph juvenile hormone binding protein"/>
    <property type="match status" value="1"/>
</dbReference>
<keyword evidence="3" id="KW-1185">Reference proteome</keyword>
<accession>A0AA38M553</accession>
<dbReference type="EMBL" id="JALNTZ010000008">
    <property type="protein sequence ID" value="KAJ3643419.1"/>
    <property type="molecule type" value="Genomic_DNA"/>
</dbReference>
<keyword evidence="1" id="KW-0732">Signal</keyword>
<feature type="chain" id="PRO_5041245444" description="Circadian clock-controlled protein" evidence="1">
    <location>
        <begin position="20"/>
        <end position="249"/>
    </location>
</feature>
<dbReference type="SMART" id="SM00700">
    <property type="entry name" value="JHBP"/>
    <property type="match status" value="1"/>
</dbReference>
<dbReference type="GO" id="GO:0005615">
    <property type="term" value="C:extracellular space"/>
    <property type="evidence" value="ECO:0007669"/>
    <property type="project" value="TreeGrafter"/>
</dbReference>
<reference evidence="2" key="1">
    <citation type="journal article" date="2023" name="G3 (Bethesda)">
        <title>Whole genome assemblies of Zophobas morio and Tenebrio molitor.</title>
        <authorList>
            <person name="Kaur S."/>
            <person name="Stinson S.A."/>
            <person name="diCenzo G.C."/>
        </authorList>
    </citation>
    <scope>NUCLEOTIDE SEQUENCE</scope>
    <source>
        <strain evidence="2">QUZm001</strain>
    </source>
</reference>
<dbReference type="PANTHER" id="PTHR11008">
    <property type="entry name" value="PROTEIN TAKEOUT-LIKE PROTEIN"/>
    <property type="match status" value="1"/>
</dbReference>
<evidence type="ECO:0008006" key="4">
    <source>
        <dbReference type="Google" id="ProtNLM"/>
    </source>
</evidence>
<dbReference type="PANTHER" id="PTHR11008:SF32">
    <property type="entry name" value="CIRCADIAN CLOCK-CONTROLLED PROTEIN DAYWAKE-RELATED"/>
    <property type="match status" value="1"/>
</dbReference>
<dbReference type="Proteomes" id="UP001168821">
    <property type="component" value="Unassembled WGS sequence"/>
</dbReference>
<dbReference type="AlphaFoldDB" id="A0AA38M553"/>